<feature type="region of interest" description="Disordered" evidence="1">
    <location>
        <begin position="1"/>
        <end position="20"/>
    </location>
</feature>
<sequence>MPKHATNGGSGPRKDPKKFCSPSAVTEQMFFPRYAPPVCELDDDFEAWFAKIQDALSAVELDRRSACVMRFMSRQATLRVNRAGCTPDTPYKTLVQTLKNTFVSPSDKALRPALPLVCPKVLQWRRKSRRLIGCFRRLFNAHVAPGCRKSSPRSHVDAIMLCYSPSTND</sequence>
<proteinExistence type="predicted"/>
<evidence type="ECO:0000256" key="1">
    <source>
        <dbReference type="SAM" id="MobiDB-lite"/>
    </source>
</evidence>
<reference evidence="4" key="1">
    <citation type="submission" date="2017-02" db="UniProtKB">
        <authorList>
            <consortium name="WormBaseParasite"/>
        </authorList>
    </citation>
    <scope>IDENTIFICATION</scope>
</reference>
<dbReference type="WBParaSite" id="MCOS_0000814601-mRNA-1">
    <property type="protein sequence ID" value="MCOS_0000814601-mRNA-1"/>
    <property type="gene ID" value="MCOS_0000814601"/>
</dbReference>
<organism evidence="4">
    <name type="scientific">Mesocestoides corti</name>
    <name type="common">Flatworm</name>
    <dbReference type="NCBI Taxonomy" id="53468"/>
    <lineage>
        <taxon>Eukaryota</taxon>
        <taxon>Metazoa</taxon>
        <taxon>Spiralia</taxon>
        <taxon>Lophotrochozoa</taxon>
        <taxon>Platyhelminthes</taxon>
        <taxon>Cestoda</taxon>
        <taxon>Eucestoda</taxon>
        <taxon>Cyclophyllidea</taxon>
        <taxon>Mesocestoididae</taxon>
        <taxon>Mesocestoides</taxon>
    </lineage>
</organism>
<evidence type="ECO:0000313" key="3">
    <source>
        <dbReference type="Proteomes" id="UP000267029"/>
    </source>
</evidence>
<protein>
    <submittedName>
        <fullName evidence="2 4">Uncharacterized protein</fullName>
    </submittedName>
</protein>
<name>A0A0R3UKL6_MESCO</name>
<dbReference type="Proteomes" id="UP000267029">
    <property type="component" value="Unassembled WGS sequence"/>
</dbReference>
<evidence type="ECO:0000313" key="2">
    <source>
        <dbReference type="EMBL" id="VDD82144.1"/>
    </source>
</evidence>
<keyword evidence="3" id="KW-1185">Reference proteome</keyword>
<accession>A0A0R3UKL6</accession>
<dbReference type="AlphaFoldDB" id="A0A0R3UKL6"/>
<reference evidence="2 3" key="2">
    <citation type="submission" date="2018-10" db="EMBL/GenBank/DDBJ databases">
        <authorList>
            <consortium name="Pathogen Informatics"/>
        </authorList>
    </citation>
    <scope>NUCLEOTIDE SEQUENCE [LARGE SCALE GENOMIC DNA]</scope>
</reference>
<evidence type="ECO:0000313" key="4">
    <source>
        <dbReference type="WBParaSite" id="MCOS_0000814601-mRNA-1"/>
    </source>
</evidence>
<gene>
    <name evidence="2" type="ORF">MCOS_LOCUS8147</name>
</gene>
<dbReference type="EMBL" id="UXSR01005460">
    <property type="protein sequence ID" value="VDD82144.1"/>
    <property type="molecule type" value="Genomic_DNA"/>
</dbReference>